<dbReference type="OMA" id="ELLWVWV"/>
<dbReference type="EMBL" id="CAJJDP010000048">
    <property type="protein sequence ID" value="CAD8166451.1"/>
    <property type="molecule type" value="Genomic_DNA"/>
</dbReference>
<evidence type="ECO:0000313" key="1">
    <source>
        <dbReference type="EMBL" id="CAD8166451.1"/>
    </source>
</evidence>
<reference evidence="1" key="1">
    <citation type="submission" date="2021-01" db="EMBL/GenBank/DDBJ databases">
        <authorList>
            <consortium name="Genoscope - CEA"/>
            <person name="William W."/>
        </authorList>
    </citation>
    <scope>NUCLEOTIDE SEQUENCE</scope>
</reference>
<organism evidence="1 2">
    <name type="scientific">Paramecium octaurelia</name>
    <dbReference type="NCBI Taxonomy" id="43137"/>
    <lineage>
        <taxon>Eukaryota</taxon>
        <taxon>Sar</taxon>
        <taxon>Alveolata</taxon>
        <taxon>Ciliophora</taxon>
        <taxon>Intramacronucleata</taxon>
        <taxon>Oligohymenophorea</taxon>
        <taxon>Peniculida</taxon>
        <taxon>Parameciidae</taxon>
        <taxon>Paramecium</taxon>
    </lineage>
</organism>
<dbReference type="AlphaFoldDB" id="A0A8S1UN67"/>
<dbReference type="OrthoDB" id="301546at2759"/>
<protein>
    <submittedName>
        <fullName evidence="1">Uncharacterized protein</fullName>
    </submittedName>
</protein>
<gene>
    <name evidence="1" type="ORF">POCTA_138.1.T0480163</name>
</gene>
<name>A0A8S1UN67_PAROT</name>
<comment type="caution">
    <text evidence="1">The sequence shown here is derived from an EMBL/GenBank/DDBJ whole genome shotgun (WGS) entry which is preliminary data.</text>
</comment>
<accession>A0A8S1UN67</accession>
<dbReference type="Proteomes" id="UP000683925">
    <property type="component" value="Unassembled WGS sequence"/>
</dbReference>
<proteinExistence type="predicted"/>
<evidence type="ECO:0000313" key="2">
    <source>
        <dbReference type="Proteomes" id="UP000683925"/>
    </source>
</evidence>
<keyword evidence="2" id="KW-1185">Reference proteome</keyword>
<sequence length="297" mass="35313">MFGLRLSDNIAVVQQDQQHEIIDIKGREVIAYKDFIIVACLDKTVKVYKNLQLTFTLKLLKKVKRITVNESNDTVYVCDKHGDMWSFQLGQEGTQSITKEMTPIQTNLAIPKCFKYLEINNQKVMILGDSYCKIKVYNASNIDELLWVWVPFEGFLKQIIQDGEYVVMLFKRFDEHENQYYEVYQIKQKELLNQQPYFQKIFDDQDLSKYVIKAHLISRQFLAFQFNFNKIKIYKIDENKQLLLFKEISGFLIDVQFSKHSKKHCLSIKSIQENQEDQENKIDIRDHQIHFINQEVI</sequence>